<evidence type="ECO:0000256" key="2">
    <source>
        <dbReference type="ARBA" id="ARBA00007526"/>
    </source>
</evidence>
<protein>
    <recommendedName>
        <fullName evidence="3 8">Mediator of RNA polymerase II transcription subunit 6</fullName>
    </recommendedName>
    <alternativeName>
        <fullName evidence="7 8">Mediator complex subunit 6</fullName>
    </alternativeName>
</protein>
<comment type="caution">
    <text evidence="10">The sequence shown here is derived from an EMBL/GenBank/DDBJ whole genome shotgun (WGS) entry which is preliminary data.</text>
</comment>
<proteinExistence type="inferred from homology"/>
<dbReference type="EMBL" id="JAQQWM010000005">
    <property type="protein sequence ID" value="KAK8063800.1"/>
    <property type="molecule type" value="Genomic_DNA"/>
</dbReference>
<accession>A0ABR1V0H5</accession>
<evidence type="ECO:0000256" key="9">
    <source>
        <dbReference type="SAM" id="MobiDB-lite"/>
    </source>
</evidence>
<keyword evidence="6 8" id="KW-0539">Nucleus</keyword>
<organism evidence="10 11">
    <name type="scientific">Apiospora saccharicola</name>
    <dbReference type="NCBI Taxonomy" id="335842"/>
    <lineage>
        <taxon>Eukaryota</taxon>
        <taxon>Fungi</taxon>
        <taxon>Dikarya</taxon>
        <taxon>Ascomycota</taxon>
        <taxon>Pezizomycotina</taxon>
        <taxon>Sordariomycetes</taxon>
        <taxon>Xylariomycetidae</taxon>
        <taxon>Amphisphaeriales</taxon>
        <taxon>Apiosporaceae</taxon>
        <taxon>Apiospora</taxon>
    </lineage>
</organism>
<keyword evidence="11" id="KW-1185">Reference proteome</keyword>
<evidence type="ECO:0000256" key="1">
    <source>
        <dbReference type="ARBA" id="ARBA00004123"/>
    </source>
</evidence>
<evidence type="ECO:0000313" key="11">
    <source>
        <dbReference type="Proteomes" id="UP001446871"/>
    </source>
</evidence>
<evidence type="ECO:0000256" key="7">
    <source>
        <dbReference type="ARBA" id="ARBA00031259"/>
    </source>
</evidence>
<dbReference type="InterPro" id="IPR038566">
    <property type="entry name" value="Mediator_Med6_sf"/>
</dbReference>
<comment type="similarity">
    <text evidence="2 8">Belongs to the Mediator complex subunit 6 family.</text>
</comment>
<evidence type="ECO:0000256" key="3">
    <source>
        <dbReference type="ARBA" id="ARBA00020634"/>
    </source>
</evidence>
<comment type="subcellular location">
    <subcellularLocation>
        <location evidence="1 8">Nucleus</location>
    </subcellularLocation>
</comment>
<comment type="function">
    <text evidence="8">Component of the Mediator complex, a coactivator involved in the regulated transcription of nearly all RNA polymerase II-dependent genes. Mediator functions as a bridge to convey information from gene-specific regulatory proteins to the basal RNA polymerase II transcription machinery. Mediator is recruited to promoters by direct interactions with regulatory proteins and serves as a scaffold for the assembly of a functional preinitiation complex with RNA polymerase II and the general transcription factors.</text>
</comment>
<reference evidence="10 11" key="1">
    <citation type="submission" date="2023-01" db="EMBL/GenBank/DDBJ databases">
        <title>Analysis of 21 Apiospora genomes using comparative genomics revels a genus with tremendous synthesis potential of carbohydrate active enzymes and secondary metabolites.</title>
        <authorList>
            <person name="Sorensen T."/>
        </authorList>
    </citation>
    <scope>NUCLEOTIDE SEQUENCE [LARGE SCALE GENOMIC DNA]</scope>
    <source>
        <strain evidence="10 11">CBS 83171</strain>
    </source>
</reference>
<feature type="compositionally biased region" description="Basic and acidic residues" evidence="9">
    <location>
        <begin position="319"/>
        <end position="332"/>
    </location>
</feature>
<name>A0ABR1V0H5_9PEZI</name>
<evidence type="ECO:0000256" key="5">
    <source>
        <dbReference type="ARBA" id="ARBA00023163"/>
    </source>
</evidence>
<keyword evidence="8" id="KW-0010">Activator</keyword>
<feature type="non-terminal residue" evidence="10">
    <location>
        <position position="1"/>
    </location>
</feature>
<evidence type="ECO:0000256" key="4">
    <source>
        <dbReference type="ARBA" id="ARBA00023015"/>
    </source>
</evidence>
<dbReference type="Proteomes" id="UP001446871">
    <property type="component" value="Unassembled WGS sequence"/>
</dbReference>
<comment type="subunit">
    <text evidence="8">Component of the Mediator complex.</text>
</comment>
<evidence type="ECO:0000256" key="8">
    <source>
        <dbReference type="RuleBase" id="RU364143"/>
    </source>
</evidence>
<evidence type="ECO:0000256" key="6">
    <source>
        <dbReference type="ARBA" id="ARBA00023242"/>
    </source>
</evidence>
<feature type="region of interest" description="Disordered" evidence="9">
    <location>
        <begin position="269"/>
        <end position="356"/>
    </location>
</feature>
<feature type="region of interest" description="Disordered" evidence="9">
    <location>
        <begin position="198"/>
        <end position="249"/>
    </location>
</feature>
<keyword evidence="4 8" id="KW-0805">Transcription regulation</keyword>
<dbReference type="PANTHER" id="PTHR13104">
    <property type="entry name" value="MED-6-RELATED"/>
    <property type="match status" value="1"/>
</dbReference>
<dbReference type="InterPro" id="IPR007018">
    <property type="entry name" value="Mediator_Med6"/>
</dbReference>
<sequence>SPKTRVPTGIGISPKQNSANLIRRTTVRHLLLRDVAQWSCAGRDPMERLEPGHADGRHPLQHRVVVLCQLPFYDKTCNNAVLFQQAQFNITMVQYVESREALEGRLKTMSGLEFMVAEQPAVTGPGYGTGVWVIRKQTRRKNPDRDDTVEIHATYYVVGDNIIMAPTLADILTFRMTTISSYLSKCFPAADEATTWSPATGHEYRLPPAVTQTREPQTLASKEATPMPESQTSKGQAEPKKSSQLTTLAPQLADQTWAIHMRFGGEYMDENPITGKPGDFHLSSTGRKEKLQPPVLNPLTIPAAADGINKSPASAPGDKPGKDGKGSGDKTPKTPTGGLSKPRRKKSKTGFTPIAS</sequence>
<keyword evidence="5 8" id="KW-0804">Transcription</keyword>
<dbReference type="Pfam" id="PF04934">
    <property type="entry name" value="Med6"/>
    <property type="match status" value="1"/>
</dbReference>
<gene>
    <name evidence="8" type="primary">MED6</name>
    <name evidence="10" type="ORF">PG996_008452</name>
</gene>
<evidence type="ECO:0000313" key="10">
    <source>
        <dbReference type="EMBL" id="KAK8063800.1"/>
    </source>
</evidence>
<feature type="compositionally biased region" description="Polar residues" evidence="9">
    <location>
        <begin position="210"/>
        <end position="220"/>
    </location>
</feature>
<dbReference type="Gene3D" id="3.10.450.580">
    <property type="entry name" value="Mediator complex, subunit Med6"/>
    <property type="match status" value="1"/>
</dbReference>